<dbReference type="EMBL" id="JAERRJ010000013">
    <property type="protein sequence ID" value="MBL1078743.1"/>
    <property type="molecule type" value="Genomic_DNA"/>
</dbReference>
<reference evidence="2 3" key="1">
    <citation type="submission" date="2021-01" db="EMBL/GenBank/DDBJ databases">
        <title>WGS of actinomycetes isolated from Thailand.</title>
        <authorList>
            <person name="Thawai C."/>
        </authorList>
    </citation>
    <scope>NUCLEOTIDE SEQUENCE [LARGE SCALE GENOMIC DNA]</scope>
    <source>
        <strain evidence="2 3">LPG 2</strain>
    </source>
</reference>
<dbReference type="Proteomes" id="UP000602198">
    <property type="component" value="Unassembled WGS sequence"/>
</dbReference>
<accession>A0ABS1MHP3</accession>
<sequence length="139" mass="15383">MSERMERFLAWRDRVAGGDSERAIAARMGIGNNRVGRHLRESDPPVAETVIDFARAYGVNPVDGLVAAGLIQQDEALRAAASDPLRAASQLQLLDELTRREKERLRGPLSTHDPEHSAETSPGRRRFRRDTTVGKGLLT</sequence>
<organism evidence="2 3">
    <name type="scientific">Nocardia acididurans</name>
    <dbReference type="NCBI Taxonomy" id="2802282"/>
    <lineage>
        <taxon>Bacteria</taxon>
        <taxon>Bacillati</taxon>
        <taxon>Actinomycetota</taxon>
        <taxon>Actinomycetes</taxon>
        <taxon>Mycobacteriales</taxon>
        <taxon>Nocardiaceae</taxon>
        <taxon>Nocardia</taxon>
    </lineage>
</organism>
<gene>
    <name evidence="2" type="ORF">JK358_30505</name>
</gene>
<comment type="caution">
    <text evidence="2">The sequence shown here is derived from an EMBL/GenBank/DDBJ whole genome shotgun (WGS) entry which is preliminary data.</text>
</comment>
<name>A0ABS1MHP3_9NOCA</name>
<proteinExistence type="predicted"/>
<protein>
    <submittedName>
        <fullName evidence="2">Uncharacterized protein</fullName>
    </submittedName>
</protein>
<keyword evidence="3" id="KW-1185">Reference proteome</keyword>
<feature type="region of interest" description="Disordered" evidence="1">
    <location>
        <begin position="99"/>
        <end position="139"/>
    </location>
</feature>
<dbReference type="RefSeq" id="WP_201954528.1">
    <property type="nucleotide sequence ID" value="NZ_JAERRJ010000013.1"/>
</dbReference>
<feature type="compositionally biased region" description="Basic and acidic residues" evidence="1">
    <location>
        <begin position="99"/>
        <end position="118"/>
    </location>
</feature>
<evidence type="ECO:0000313" key="2">
    <source>
        <dbReference type="EMBL" id="MBL1078743.1"/>
    </source>
</evidence>
<evidence type="ECO:0000256" key="1">
    <source>
        <dbReference type="SAM" id="MobiDB-lite"/>
    </source>
</evidence>
<evidence type="ECO:0000313" key="3">
    <source>
        <dbReference type="Proteomes" id="UP000602198"/>
    </source>
</evidence>